<gene>
    <name evidence="3" type="ORF">Ahy_B03g068355</name>
</gene>
<dbReference type="PANTHER" id="PTHR20932:SF36">
    <property type="entry name" value="OS03G0110600 PROTEIN"/>
    <property type="match status" value="1"/>
</dbReference>
<proteinExistence type="predicted"/>
<dbReference type="InterPro" id="IPR036779">
    <property type="entry name" value="LysM_dom_sf"/>
</dbReference>
<evidence type="ECO:0000313" key="3">
    <source>
        <dbReference type="EMBL" id="RYR23082.1"/>
    </source>
</evidence>
<sequence>MDPKLTVEALTTISILPPAKWRTAHHWSQQRNGHIKDGACELEIFGVGDQSVKMSPSNRLQNGGGVCGGVGIKYGVEVADIKRVNGLATDLQIFALKTLKIPLPGRHPPSPSPTSSLGKKTPTCRSIRHEGTSTILKPPKEKVSPAMTILQKYYGLSSSIARDTSETELALYASDNSDHSGDDWFPKTSPISDLRSNQYPKSTNLVYDLLTGNDEMHEYVPLADIGDVAQLVDARSGMFHFACAILDVAISLLAPMMCSPPFRGWQD</sequence>
<evidence type="ECO:0000256" key="1">
    <source>
        <dbReference type="SAM" id="MobiDB-lite"/>
    </source>
</evidence>
<reference evidence="3 4" key="1">
    <citation type="submission" date="2019-01" db="EMBL/GenBank/DDBJ databases">
        <title>Sequencing of cultivated peanut Arachis hypogaea provides insights into genome evolution and oil improvement.</title>
        <authorList>
            <person name="Chen X."/>
        </authorList>
    </citation>
    <scope>NUCLEOTIDE SEQUENCE [LARGE SCALE GENOMIC DNA]</scope>
    <source>
        <strain evidence="4">cv. Fuhuasheng</strain>
        <tissue evidence="3">Leaves</tissue>
    </source>
</reference>
<organism evidence="3 4">
    <name type="scientific">Arachis hypogaea</name>
    <name type="common">Peanut</name>
    <dbReference type="NCBI Taxonomy" id="3818"/>
    <lineage>
        <taxon>Eukaryota</taxon>
        <taxon>Viridiplantae</taxon>
        <taxon>Streptophyta</taxon>
        <taxon>Embryophyta</taxon>
        <taxon>Tracheophyta</taxon>
        <taxon>Spermatophyta</taxon>
        <taxon>Magnoliopsida</taxon>
        <taxon>eudicotyledons</taxon>
        <taxon>Gunneridae</taxon>
        <taxon>Pentapetalae</taxon>
        <taxon>rosids</taxon>
        <taxon>fabids</taxon>
        <taxon>Fabales</taxon>
        <taxon>Fabaceae</taxon>
        <taxon>Papilionoideae</taxon>
        <taxon>50 kb inversion clade</taxon>
        <taxon>dalbergioids sensu lato</taxon>
        <taxon>Dalbergieae</taxon>
        <taxon>Pterocarpus clade</taxon>
        <taxon>Arachis</taxon>
    </lineage>
</organism>
<dbReference type="PROSITE" id="PS51782">
    <property type="entry name" value="LYSM"/>
    <property type="match status" value="1"/>
</dbReference>
<evidence type="ECO:0000313" key="4">
    <source>
        <dbReference type="Proteomes" id="UP000289738"/>
    </source>
</evidence>
<dbReference type="InterPro" id="IPR018392">
    <property type="entry name" value="LysM"/>
</dbReference>
<dbReference type="AlphaFoldDB" id="A0A445A9U0"/>
<name>A0A445A9U0_ARAHY</name>
<protein>
    <recommendedName>
        <fullName evidence="2">LysM domain-containing protein</fullName>
    </recommendedName>
</protein>
<accession>A0A445A9U0</accession>
<keyword evidence="4" id="KW-1185">Reference proteome</keyword>
<dbReference type="STRING" id="3818.A0A445A9U0"/>
<dbReference type="EMBL" id="SDMP01000013">
    <property type="protein sequence ID" value="RYR23082.1"/>
    <property type="molecule type" value="Genomic_DNA"/>
</dbReference>
<evidence type="ECO:0000259" key="2">
    <source>
        <dbReference type="PROSITE" id="PS51782"/>
    </source>
</evidence>
<feature type="domain" description="LysM" evidence="2">
    <location>
        <begin position="56"/>
        <end position="101"/>
    </location>
</feature>
<feature type="region of interest" description="Disordered" evidence="1">
    <location>
        <begin position="104"/>
        <end position="124"/>
    </location>
</feature>
<dbReference type="Proteomes" id="UP000289738">
    <property type="component" value="Chromosome B03"/>
</dbReference>
<dbReference type="InterPro" id="IPR045030">
    <property type="entry name" value="LYSM1-4"/>
</dbReference>
<comment type="caution">
    <text evidence="3">The sequence shown here is derived from an EMBL/GenBank/DDBJ whole genome shotgun (WGS) entry which is preliminary data.</text>
</comment>
<dbReference type="PANTHER" id="PTHR20932">
    <property type="entry name" value="LYSM AND PUTATIVE PEPTIDOGLYCAN-BINDING DOMAIN-CONTAINING PROTEIN"/>
    <property type="match status" value="1"/>
</dbReference>
<dbReference type="CDD" id="cd00118">
    <property type="entry name" value="LysM"/>
    <property type="match status" value="1"/>
</dbReference>
<dbReference type="Gene3D" id="3.10.350.10">
    <property type="entry name" value="LysM domain"/>
    <property type="match status" value="1"/>
</dbReference>